<gene>
    <name evidence="10" type="ORF">H4696_002747</name>
</gene>
<keyword evidence="7 8" id="KW-0472">Membrane</keyword>
<keyword evidence="6 8" id="KW-1133">Transmembrane helix</keyword>
<dbReference type="Proteomes" id="UP000631670">
    <property type="component" value="Unassembled WGS sequence"/>
</dbReference>
<evidence type="ECO:0000256" key="1">
    <source>
        <dbReference type="ARBA" id="ARBA00004651"/>
    </source>
</evidence>
<evidence type="ECO:0000256" key="5">
    <source>
        <dbReference type="ARBA" id="ARBA00022692"/>
    </source>
</evidence>
<dbReference type="PROSITE" id="PS51012">
    <property type="entry name" value="ABC_TM2"/>
    <property type="match status" value="1"/>
</dbReference>
<evidence type="ECO:0000256" key="4">
    <source>
        <dbReference type="ARBA" id="ARBA00022475"/>
    </source>
</evidence>
<organism evidence="10 11">
    <name type="scientific">Amycolatopsis lexingtonensis</name>
    <dbReference type="NCBI Taxonomy" id="218822"/>
    <lineage>
        <taxon>Bacteria</taxon>
        <taxon>Bacillati</taxon>
        <taxon>Actinomycetota</taxon>
        <taxon>Actinomycetes</taxon>
        <taxon>Pseudonocardiales</taxon>
        <taxon>Pseudonocardiaceae</taxon>
        <taxon>Amycolatopsis</taxon>
    </lineage>
</organism>
<dbReference type="InterPro" id="IPR013525">
    <property type="entry name" value="ABC2_TM"/>
</dbReference>
<name>A0ABR9HXH9_9PSEU</name>
<evidence type="ECO:0000256" key="3">
    <source>
        <dbReference type="ARBA" id="ARBA00022448"/>
    </source>
</evidence>
<comment type="caution">
    <text evidence="10">The sequence shown here is derived from an EMBL/GenBank/DDBJ whole genome shotgun (WGS) entry which is preliminary data.</text>
</comment>
<keyword evidence="5 8" id="KW-0812">Transmembrane</keyword>
<sequence length="385" mass="38746">MTVITIAATSLARLLRDRVAAFFMILLPLVVILVIGATVGGPTTPRVGVVTAAGPLAAGLTQVLDSSDDLRATAFADERAARDSLRRNELDAVLVIPAGFDAALASGGTARLPLLTGGTTGGGQSAWQAVSAAVARHAKTLQAAGFAAAVAGGTVTGRLPLATAVAGQVPATVVAGEVVNGSSDILPGGFGYSAPTMLVLFVFVNSLAAGAAMVQTRRLGVHARVLAAPVRAREIVLGEALCQLGLALLQSALIVTAGAVLFGVRWGDPFAAAVLVVTWAVVGTGAGLLAGTLFRTPEQASALGTTFGVGLGMLGGCMWPLEIVPGAVRALGHLTPHAWAVDAWTTLLSRGGGLVDILLPLGVLTAFAALLLALASWRLNRALTT</sequence>
<feature type="transmembrane region" description="Helical" evidence="8">
    <location>
        <begin position="192"/>
        <end position="214"/>
    </location>
</feature>
<dbReference type="InterPro" id="IPR047817">
    <property type="entry name" value="ABC2_TM_bact-type"/>
</dbReference>
<evidence type="ECO:0000256" key="6">
    <source>
        <dbReference type="ARBA" id="ARBA00022989"/>
    </source>
</evidence>
<evidence type="ECO:0000256" key="8">
    <source>
        <dbReference type="SAM" id="Phobius"/>
    </source>
</evidence>
<evidence type="ECO:0000313" key="10">
    <source>
        <dbReference type="EMBL" id="MBE1495647.1"/>
    </source>
</evidence>
<evidence type="ECO:0000259" key="9">
    <source>
        <dbReference type="PROSITE" id="PS51012"/>
    </source>
</evidence>
<accession>A0ABR9HXH9</accession>
<proteinExistence type="inferred from homology"/>
<keyword evidence="4" id="KW-1003">Cell membrane</keyword>
<feature type="domain" description="ABC transmembrane type-2" evidence="9">
    <location>
        <begin position="155"/>
        <end position="382"/>
    </location>
</feature>
<comment type="similarity">
    <text evidence="2">Belongs to the ABC-2 integral membrane protein family.</text>
</comment>
<evidence type="ECO:0000256" key="2">
    <source>
        <dbReference type="ARBA" id="ARBA00007783"/>
    </source>
</evidence>
<protein>
    <submittedName>
        <fullName evidence="10">ABC-2 type transport system permease protein</fullName>
    </submittedName>
</protein>
<feature type="transmembrane region" description="Helical" evidence="8">
    <location>
        <begin position="302"/>
        <end position="321"/>
    </location>
</feature>
<keyword evidence="11" id="KW-1185">Reference proteome</keyword>
<dbReference type="EMBL" id="JADBEG010000001">
    <property type="protein sequence ID" value="MBE1495647.1"/>
    <property type="molecule type" value="Genomic_DNA"/>
</dbReference>
<evidence type="ECO:0000256" key="7">
    <source>
        <dbReference type="ARBA" id="ARBA00023136"/>
    </source>
</evidence>
<dbReference type="PANTHER" id="PTHR30294">
    <property type="entry name" value="MEMBRANE COMPONENT OF ABC TRANSPORTER YHHJ-RELATED"/>
    <property type="match status" value="1"/>
</dbReference>
<feature type="transmembrane region" description="Helical" evidence="8">
    <location>
        <begin position="270"/>
        <end position="290"/>
    </location>
</feature>
<comment type="subcellular location">
    <subcellularLocation>
        <location evidence="1">Cell membrane</location>
        <topology evidence="1">Multi-pass membrane protein</topology>
    </subcellularLocation>
</comment>
<reference evidence="10 11" key="1">
    <citation type="submission" date="2020-10" db="EMBL/GenBank/DDBJ databases">
        <title>Sequencing the genomes of 1000 actinobacteria strains.</title>
        <authorList>
            <person name="Klenk H.-P."/>
        </authorList>
    </citation>
    <scope>NUCLEOTIDE SEQUENCE [LARGE SCALE GENOMIC DNA]</scope>
    <source>
        <strain evidence="10 11">DSM 44653</strain>
    </source>
</reference>
<dbReference type="Pfam" id="PF12698">
    <property type="entry name" value="ABC2_membrane_3"/>
    <property type="match status" value="1"/>
</dbReference>
<feature type="transmembrane region" description="Helical" evidence="8">
    <location>
        <begin position="19"/>
        <end position="39"/>
    </location>
</feature>
<keyword evidence="3" id="KW-0813">Transport</keyword>
<dbReference type="InterPro" id="IPR051449">
    <property type="entry name" value="ABC-2_transporter_component"/>
</dbReference>
<dbReference type="RefSeq" id="WP_086857881.1">
    <property type="nucleotide sequence ID" value="NZ_JADBEG010000001.1"/>
</dbReference>
<dbReference type="Gene3D" id="3.40.1710.10">
    <property type="entry name" value="abc type-2 transporter like domain"/>
    <property type="match status" value="1"/>
</dbReference>
<dbReference type="PANTHER" id="PTHR30294:SF38">
    <property type="entry name" value="TRANSPORT PERMEASE PROTEIN"/>
    <property type="match status" value="1"/>
</dbReference>
<evidence type="ECO:0000313" key="11">
    <source>
        <dbReference type="Proteomes" id="UP000631670"/>
    </source>
</evidence>
<feature type="transmembrane region" description="Helical" evidence="8">
    <location>
        <begin position="357"/>
        <end position="377"/>
    </location>
</feature>
<feature type="transmembrane region" description="Helical" evidence="8">
    <location>
        <begin position="235"/>
        <end position="264"/>
    </location>
</feature>